<protein>
    <recommendedName>
        <fullName evidence="4">DUF3299 domain-containing protein</fullName>
    </recommendedName>
</protein>
<evidence type="ECO:0008006" key="4">
    <source>
        <dbReference type="Google" id="ProtNLM"/>
    </source>
</evidence>
<keyword evidence="3" id="KW-1185">Reference proteome</keyword>
<feature type="chain" id="PRO_5046205625" description="DUF3299 domain-containing protein" evidence="1">
    <location>
        <begin position="28"/>
        <end position="297"/>
    </location>
</feature>
<accession>A0ABW7FGC6</accession>
<feature type="signal peptide" evidence="1">
    <location>
        <begin position="1"/>
        <end position="27"/>
    </location>
</feature>
<comment type="caution">
    <text evidence="2">The sequence shown here is derived from an EMBL/GenBank/DDBJ whole genome shotgun (WGS) entry which is preliminary data.</text>
</comment>
<name>A0ABW7FGC6_9BURK</name>
<evidence type="ECO:0000256" key="1">
    <source>
        <dbReference type="SAM" id="SignalP"/>
    </source>
</evidence>
<dbReference type="EMBL" id="JBIGHW010000002">
    <property type="protein sequence ID" value="MFG6440207.1"/>
    <property type="molecule type" value="Genomic_DNA"/>
</dbReference>
<dbReference type="RefSeq" id="WP_394396200.1">
    <property type="nucleotide sequence ID" value="NZ_JBIGHW010000002.1"/>
</dbReference>
<reference evidence="2 3" key="1">
    <citation type="submission" date="2024-08" db="EMBL/GenBank/DDBJ databases">
        <authorList>
            <person name="Lu H."/>
        </authorList>
    </citation>
    <scope>NUCLEOTIDE SEQUENCE [LARGE SCALE GENOMIC DNA]</scope>
    <source>
        <strain evidence="2 3">LKC17W</strain>
    </source>
</reference>
<organism evidence="2 3">
    <name type="scientific">Pelomonas margarita</name>
    <dbReference type="NCBI Taxonomy" id="3299031"/>
    <lineage>
        <taxon>Bacteria</taxon>
        <taxon>Pseudomonadati</taxon>
        <taxon>Pseudomonadota</taxon>
        <taxon>Betaproteobacteria</taxon>
        <taxon>Burkholderiales</taxon>
        <taxon>Sphaerotilaceae</taxon>
        <taxon>Roseateles</taxon>
    </lineage>
</organism>
<dbReference type="Proteomes" id="UP001606301">
    <property type="component" value="Unassembled WGS sequence"/>
</dbReference>
<gene>
    <name evidence="2" type="ORF">ACG0Z3_05870</name>
</gene>
<evidence type="ECO:0000313" key="3">
    <source>
        <dbReference type="Proteomes" id="UP001606301"/>
    </source>
</evidence>
<proteinExistence type="predicted"/>
<keyword evidence="1" id="KW-0732">Signal</keyword>
<sequence>MSIRPAPLTLALLAALTLAGCGKQAEAPPAEPAAAQPQPSRYKDAGKFGSVSALVLDGTAALPARFAGYQRQEATEWVEGEYEKQPDSAFHAYLARWKTQAASVPKPDWALISKIVHPESADETNEFKKQAWADKTRQEMPADPASLQIVMAYQAEYVSLSGPDVATGEYYVFVRNGARRMGVGFDDGKYRSNLNYVPDFEGLCGGCRDLQFTVKLPLERAREIEALREKGKDMMRVWGRVTGPNTDSMPIVHRQGANAKLNVDIEAIEMGSRQGGEYKSYFVIGPDQLASWKARGR</sequence>
<dbReference type="PROSITE" id="PS51257">
    <property type="entry name" value="PROKAR_LIPOPROTEIN"/>
    <property type="match status" value="1"/>
</dbReference>
<evidence type="ECO:0000313" key="2">
    <source>
        <dbReference type="EMBL" id="MFG6440207.1"/>
    </source>
</evidence>